<dbReference type="CDD" id="cd02440">
    <property type="entry name" value="AdoMet_MTases"/>
    <property type="match status" value="1"/>
</dbReference>
<dbReference type="SUPFAM" id="SSF53335">
    <property type="entry name" value="S-adenosyl-L-methionine-dependent methyltransferases"/>
    <property type="match status" value="1"/>
</dbReference>
<accession>A0A7K0C237</accession>
<keyword evidence="2" id="KW-1185">Reference proteome</keyword>
<evidence type="ECO:0000313" key="1">
    <source>
        <dbReference type="EMBL" id="MQY07518.1"/>
    </source>
</evidence>
<dbReference type="AlphaFoldDB" id="A0A7K0C237"/>
<dbReference type="RefSeq" id="WP_328594873.1">
    <property type="nucleotide sequence ID" value="NZ_WEGH01000003.1"/>
</dbReference>
<dbReference type="Pfam" id="PF13489">
    <property type="entry name" value="Methyltransf_23"/>
    <property type="match status" value="1"/>
</dbReference>
<dbReference type="Gene3D" id="3.40.50.150">
    <property type="entry name" value="Vaccinia Virus protein VP39"/>
    <property type="match status" value="1"/>
</dbReference>
<dbReference type="GO" id="GO:0008168">
    <property type="term" value="F:methyltransferase activity"/>
    <property type="evidence" value="ECO:0007669"/>
    <property type="project" value="TreeGrafter"/>
</dbReference>
<dbReference type="PANTHER" id="PTHR42912">
    <property type="entry name" value="METHYLTRANSFERASE"/>
    <property type="match status" value="1"/>
</dbReference>
<protein>
    <recommendedName>
        <fullName evidence="3">Methyltransferase domain-containing protein</fullName>
    </recommendedName>
</protein>
<dbReference type="InterPro" id="IPR029063">
    <property type="entry name" value="SAM-dependent_MTases_sf"/>
</dbReference>
<name>A0A7K0C237_9ACTN</name>
<sequence length="234" mass="25629">MEIAELQRITGAGPDHWWYRERRDLVARELRRLGGPGHAVDIGPGTGDGCAVLLAHGWSATAVDPVERAVELCRARGAEAYWADPRLLPLPSGAYDLALAFDVLARYDDDHVAAAQLTRVLRPGGTALITVPCDLTLWSAHDVALGRVRRHSRDTLAALIAGAGLSLDAMWSRNVLLRPVVRLRRHRVDGWETRHRGPVANRVLGWMMAAERRLPAAGGLPGTWLVARAHRPAE</sequence>
<evidence type="ECO:0000313" key="2">
    <source>
        <dbReference type="Proteomes" id="UP000487268"/>
    </source>
</evidence>
<reference evidence="1 2" key="1">
    <citation type="submission" date="2019-10" db="EMBL/GenBank/DDBJ databases">
        <title>Actinomadura rubteroloni sp. nov. and Actinomadura macrotermitis sp. nov., isolated from the gut of fungus growing-termite Macrotermes natalensis.</title>
        <authorList>
            <person name="Benndorf R."/>
            <person name="Martin K."/>
            <person name="Kuefner M."/>
            <person name="De Beer W."/>
            <person name="Kaster A.-K."/>
            <person name="Vollmers J."/>
            <person name="Poulsen M."/>
            <person name="Beemelmanns C."/>
        </authorList>
    </citation>
    <scope>NUCLEOTIDE SEQUENCE [LARGE SCALE GENOMIC DNA]</scope>
    <source>
        <strain evidence="1 2">RB68</strain>
    </source>
</reference>
<dbReference type="Proteomes" id="UP000487268">
    <property type="component" value="Unassembled WGS sequence"/>
</dbReference>
<evidence type="ECO:0008006" key="3">
    <source>
        <dbReference type="Google" id="ProtNLM"/>
    </source>
</evidence>
<gene>
    <name evidence="1" type="ORF">ACRB68_56190</name>
</gene>
<organism evidence="1 2">
    <name type="scientific">Actinomadura macrotermitis</name>
    <dbReference type="NCBI Taxonomy" id="2585200"/>
    <lineage>
        <taxon>Bacteria</taxon>
        <taxon>Bacillati</taxon>
        <taxon>Actinomycetota</taxon>
        <taxon>Actinomycetes</taxon>
        <taxon>Streptosporangiales</taxon>
        <taxon>Thermomonosporaceae</taxon>
        <taxon>Actinomadura</taxon>
    </lineage>
</organism>
<dbReference type="InterPro" id="IPR050508">
    <property type="entry name" value="Methyltransf_Superfamily"/>
</dbReference>
<proteinExistence type="predicted"/>
<dbReference type="EMBL" id="WEGH01000003">
    <property type="protein sequence ID" value="MQY07518.1"/>
    <property type="molecule type" value="Genomic_DNA"/>
</dbReference>
<comment type="caution">
    <text evidence="1">The sequence shown here is derived from an EMBL/GenBank/DDBJ whole genome shotgun (WGS) entry which is preliminary data.</text>
</comment>